<dbReference type="PROSITE" id="PS51115">
    <property type="entry name" value="LAMININ_IVA"/>
    <property type="match status" value="1"/>
</dbReference>
<comment type="caution">
    <text evidence="6">The sequence shown here is derived from an EMBL/GenBank/DDBJ whole genome shotgun (WGS) entry which is preliminary data.</text>
</comment>
<sequence length="186" mass="21519">MHTVSPTIPLHPLPLAQPPLQLRTTEHRVLNIEYRRPGHGERPFRPPVVVYRPWNTQEICYINLALPGERLLSFGEGETKLNVTNQLHVIPGTEGNVKIGSNQLFDAPLYWQLPREFMRDKVRSYNGYLRFRVHSEGGSRNFPEQILQTYPLVSLQGNWQLVLEYYPPAIASDGRYEVKLHEDYCG</sequence>
<dbReference type="Proteomes" id="UP000283509">
    <property type="component" value="Unassembled WGS sequence"/>
</dbReference>
<organism evidence="6 7">
    <name type="scientific">Penaeus vannamei</name>
    <name type="common">Whiteleg shrimp</name>
    <name type="synonym">Litopenaeus vannamei</name>
    <dbReference type="NCBI Taxonomy" id="6689"/>
    <lineage>
        <taxon>Eukaryota</taxon>
        <taxon>Metazoa</taxon>
        <taxon>Ecdysozoa</taxon>
        <taxon>Arthropoda</taxon>
        <taxon>Crustacea</taxon>
        <taxon>Multicrustacea</taxon>
        <taxon>Malacostraca</taxon>
        <taxon>Eumalacostraca</taxon>
        <taxon>Eucarida</taxon>
        <taxon>Decapoda</taxon>
        <taxon>Dendrobranchiata</taxon>
        <taxon>Penaeoidea</taxon>
        <taxon>Penaeidae</taxon>
        <taxon>Penaeus</taxon>
    </lineage>
</organism>
<keyword evidence="1" id="KW-0732">Signal</keyword>
<proteinExistence type="predicted"/>
<dbReference type="AlphaFoldDB" id="A0A3R7PG41"/>
<protein>
    <submittedName>
        <fullName evidence="6">Putative laminin subunit alpha-1</fullName>
    </submittedName>
</protein>
<evidence type="ECO:0000313" key="7">
    <source>
        <dbReference type="Proteomes" id="UP000283509"/>
    </source>
</evidence>
<dbReference type="STRING" id="6689.A0A3R7PG41"/>
<dbReference type="InterPro" id="IPR000034">
    <property type="entry name" value="Laminin_IV"/>
</dbReference>
<reference evidence="6 7" key="1">
    <citation type="submission" date="2018-04" db="EMBL/GenBank/DDBJ databases">
        <authorList>
            <person name="Zhang X."/>
            <person name="Yuan J."/>
            <person name="Li F."/>
            <person name="Xiang J."/>
        </authorList>
    </citation>
    <scope>NUCLEOTIDE SEQUENCE [LARGE SCALE GENOMIC DNA]</scope>
    <source>
        <tissue evidence="6">Muscle</tissue>
    </source>
</reference>
<gene>
    <name evidence="6" type="ORF">C7M84_018411</name>
</gene>
<dbReference type="EMBL" id="QCYY01000034">
    <property type="protein sequence ID" value="ROT86039.1"/>
    <property type="molecule type" value="Genomic_DNA"/>
</dbReference>
<dbReference type="Pfam" id="PF00052">
    <property type="entry name" value="Laminin_B"/>
    <property type="match status" value="1"/>
</dbReference>
<evidence type="ECO:0000256" key="4">
    <source>
        <dbReference type="ARBA" id="ARBA00023180"/>
    </source>
</evidence>
<keyword evidence="2" id="KW-0677">Repeat</keyword>
<evidence type="ECO:0000259" key="5">
    <source>
        <dbReference type="PROSITE" id="PS51115"/>
    </source>
</evidence>
<evidence type="ECO:0000256" key="3">
    <source>
        <dbReference type="ARBA" id="ARBA00023157"/>
    </source>
</evidence>
<name>A0A3R7PG41_PENVA</name>
<keyword evidence="3" id="KW-1015">Disulfide bond</keyword>
<evidence type="ECO:0000256" key="1">
    <source>
        <dbReference type="ARBA" id="ARBA00022729"/>
    </source>
</evidence>
<accession>A0A3R7PG41</accession>
<feature type="domain" description="Laminin IV type A" evidence="5">
    <location>
        <begin position="49"/>
        <end position="186"/>
    </location>
</feature>
<evidence type="ECO:0000313" key="6">
    <source>
        <dbReference type="EMBL" id="ROT86039.1"/>
    </source>
</evidence>
<evidence type="ECO:0000256" key="2">
    <source>
        <dbReference type="ARBA" id="ARBA00022737"/>
    </source>
</evidence>
<keyword evidence="4" id="KW-0325">Glycoprotein</keyword>
<keyword evidence="7" id="KW-1185">Reference proteome</keyword>
<reference evidence="6 7" key="2">
    <citation type="submission" date="2019-01" db="EMBL/GenBank/DDBJ databases">
        <title>The decoding of complex shrimp genome reveals the adaptation for benthos swimmer, frequently molting mechanism and breeding impact on genome.</title>
        <authorList>
            <person name="Sun Y."/>
            <person name="Gao Y."/>
            <person name="Yu Y."/>
        </authorList>
    </citation>
    <scope>NUCLEOTIDE SEQUENCE [LARGE SCALE GENOMIC DNA]</scope>
    <source>
        <tissue evidence="6">Muscle</tissue>
    </source>
</reference>